<comment type="caution">
    <text evidence="1">The sequence shown here is derived from an EMBL/GenBank/DDBJ whole genome shotgun (WGS) entry which is preliminary data.</text>
</comment>
<evidence type="ECO:0000313" key="1">
    <source>
        <dbReference type="EMBL" id="KAK1868184.1"/>
    </source>
</evidence>
<organism evidence="1 2">
    <name type="scientific">Pyropia yezoensis</name>
    <name type="common">Susabi-nori</name>
    <name type="synonym">Porphyra yezoensis</name>
    <dbReference type="NCBI Taxonomy" id="2788"/>
    <lineage>
        <taxon>Eukaryota</taxon>
        <taxon>Rhodophyta</taxon>
        <taxon>Bangiophyceae</taxon>
        <taxon>Bangiales</taxon>
        <taxon>Bangiaceae</taxon>
        <taxon>Pyropia</taxon>
    </lineage>
</organism>
<evidence type="ECO:0000313" key="2">
    <source>
        <dbReference type="Proteomes" id="UP000798662"/>
    </source>
</evidence>
<sequence>MTHLLPPPIVCTVIVATSAQLTDPSHLLKHASCPVGDKPDVSCACVNVLGVAHVLRLKDTRMVAISLEHRFQRGVDGGVRRLRVRVLALLQPLGRNLGGHQLHVLAQAAEVRLHCHLPQSLVHVAGDAEELLTDANALLRWGAGCRQEDAEARKVRLRVVAGATSDALASLAQHTQEARPVGHRLVAFGGPQHLVDQRLLGHVAHITELLFIDGCQLQLGLTVVQHRGAPTNFDRPNRLRLDSGDHPVVHALDGALQLHHSLGGALVPHALVVQAR</sequence>
<name>A0ACC3CDD6_PYRYE</name>
<reference evidence="1" key="1">
    <citation type="submission" date="2019-11" db="EMBL/GenBank/DDBJ databases">
        <title>Nori genome reveals adaptations in red seaweeds to the harsh intertidal environment.</title>
        <authorList>
            <person name="Wang D."/>
            <person name="Mao Y."/>
        </authorList>
    </citation>
    <scope>NUCLEOTIDE SEQUENCE</scope>
    <source>
        <tissue evidence="1">Gametophyte</tissue>
    </source>
</reference>
<gene>
    <name evidence="1" type="ORF">I4F81_010678</name>
</gene>
<proteinExistence type="predicted"/>
<dbReference type="Proteomes" id="UP000798662">
    <property type="component" value="Chromosome 3"/>
</dbReference>
<dbReference type="EMBL" id="CM020620">
    <property type="protein sequence ID" value="KAK1868184.1"/>
    <property type="molecule type" value="Genomic_DNA"/>
</dbReference>
<protein>
    <submittedName>
        <fullName evidence="1">Uncharacterized protein</fullName>
    </submittedName>
</protein>
<accession>A0ACC3CDD6</accession>
<keyword evidence="2" id="KW-1185">Reference proteome</keyword>